<dbReference type="Gene3D" id="3.30.450.20">
    <property type="entry name" value="PAS domain"/>
    <property type="match status" value="1"/>
</dbReference>
<dbReference type="Proteomes" id="UP000194469">
    <property type="component" value="Unassembled WGS sequence"/>
</dbReference>
<dbReference type="InterPro" id="IPR005330">
    <property type="entry name" value="MHYT_dom"/>
</dbReference>
<reference evidence="6" key="1">
    <citation type="submission" date="2017-04" db="EMBL/GenBank/DDBJ databases">
        <authorList>
            <person name="Varghese N."/>
            <person name="Submissions S."/>
        </authorList>
    </citation>
    <scope>NUCLEOTIDE SEQUENCE [LARGE SCALE GENOMIC DNA]</scope>
    <source>
        <strain evidence="6">UI2</strain>
    </source>
</reference>
<keyword evidence="6" id="KW-1185">Reference proteome</keyword>
<dbReference type="InterPro" id="IPR000014">
    <property type="entry name" value="PAS"/>
</dbReference>
<dbReference type="RefSeq" id="WP_086457029.1">
    <property type="nucleotide sequence ID" value="NZ_FXWL01000002.1"/>
</dbReference>
<dbReference type="SUPFAM" id="SSF55785">
    <property type="entry name" value="PYP-like sensor domain (PAS domain)"/>
    <property type="match status" value="1"/>
</dbReference>
<evidence type="ECO:0000313" key="5">
    <source>
        <dbReference type="EMBL" id="SMQ76565.1"/>
    </source>
</evidence>
<feature type="domain" description="GGDEF" evidence="3">
    <location>
        <begin position="382"/>
        <end position="515"/>
    </location>
</feature>
<feature type="transmembrane region" description="Helical" evidence="1">
    <location>
        <begin position="215"/>
        <end position="237"/>
    </location>
</feature>
<keyword evidence="1" id="KW-0812">Transmembrane</keyword>
<dbReference type="SUPFAM" id="SSF141868">
    <property type="entry name" value="EAL domain-like"/>
    <property type="match status" value="1"/>
</dbReference>
<protein>
    <submittedName>
        <fullName evidence="5">Diguanylate cyclase/phosphodiesterase</fullName>
    </submittedName>
</protein>
<feature type="transmembrane region" description="Helical" evidence="1">
    <location>
        <begin position="115"/>
        <end position="134"/>
    </location>
</feature>
<accession>A0A1Y6FNQ3</accession>
<dbReference type="PANTHER" id="PTHR44757">
    <property type="entry name" value="DIGUANYLATE CYCLASE DGCP"/>
    <property type="match status" value="1"/>
</dbReference>
<dbReference type="InterPro" id="IPR035919">
    <property type="entry name" value="EAL_sf"/>
</dbReference>
<dbReference type="GO" id="GO:0016020">
    <property type="term" value="C:membrane"/>
    <property type="evidence" value="ECO:0007669"/>
    <property type="project" value="UniProtKB-UniRule"/>
</dbReference>
<gene>
    <name evidence="5" type="ORF">SAMN06295984_2005</name>
</gene>
<dbReference type="PROSITE" id="PS50887">
    <property type="entry name" value="GGDEF"/>
    <property type="match status" value="1"/>
</dbReference>
<feature type="domain" description="MHYT" evidence="4">
    <location>
        <begin position="12"/>
        <end position="199"/>
    </location>
</feature>
<dbReference type="InterPro" id="IPR043128">
    <property type="entry name" value="Rev_trsase/Diguanyl_cyclase"/>
</dbReference>
<dbReference type="CDD" id="cd01949">
    <property type="entry name" value="GGDEF"/>
    <property type="match status" value="1"/>
</dbReference>
<dbReference type="InterPro" id="IPR029787">
    <property type="entry name" value="Nucleotide_cyclase"/>
</dbReference>
<dbReference type="AlphaFoldDB" id="A0A1Y6FNQ3"/>
<evidence type="ECO:0000256" key="1">
    <source>
        <dbReference type="PROSITE-ProRule" id="PRU00244"/>
    </source>
</evidence>
<evidence type="ECO:0000259" key="3">
    <source>
        <dbReference type="PROSITE" id="PS50887"/>
    </source>
</evidence>
<feature type="transmembrane region" description="Helical" evidence="1">
    <location>
        <begin position="146"/>
        <end position="165"/>
    </location>
</feature>
<dbReference type="Pfam" id="PF00563">
    <property type="entry name" value="EAL"/>
    <property type="match status" value="1"/>
</dbReference>
<feature type="transmembrane region" description="Helical" evidence="1">
    <location>
        <begin position="174"/>
        <end position="195"/>
    </location>
</feature>
<dbReference type="Gene3D" id="3.30.70.270">
    <property type="match status" value="1"/>
</dbReference>
<dbReference type="SUPFAM" id="SSF55073">
    <property type="entry name" value="Nucleotide cyclase"/>
    <property type="match status" value="1"/>
</dbReference>
<dbReference type="InterPro" id="IPR035965">
    <property type="entry name" value="PAS-like_dom_sf"/>
</dbReference>
<dbReference type="NCBIfam" id="TIGR00229">
    <property type="entry name" value="sensory_box"/>
    <property type="match status" value="1"/>
</dbReference>
<sequence>MFKVLECISGEHDMRLVLLAAFVWILGSAAIFLLLGRSLDCVDARRRQWLAIAALAAGVGVWATHFIAMLAYRGAVPLRFAPGMTATSVVIAILAFWSAFLVLGREFRPAASGMAGLMAAIGVAAMHFAGMAAIDAPVAVRYDWPAIAAAFVLTAMIFVAAFWLFGKLKEKWRILLPASLAVAAVLLLHFTAMSATLLVPDPARGFPAAGTGDGWLVAATVVATIALIGLVLIGAFLDRLLTDLRGLTDATLEGLAVLSNGRILEANSQLAGLLGVEVPELIGSRAADWLVPADGEGLAATRDGPAEAVILRTNGEELIVEIAAHAIEYRGRRCQVLAVRDLTARKRAEQLIEHLASHDTLTGLPNRARFTSALEALARSGEHFALLALDLDRFKAVNDLFGHAAGDAILCRVAALLRDAIREVDLVARIGGDEFLIIQRGVGDVADTQRLAERILAGFALEMDITRDPMAVGVSIGVALFPGDATDIERLRHNADVALYRAKECGRGQACFFDLEMDRQVRERRELEHDLRHAITRGQLHLVFQPLVATAGGTVMGYEALLRWTHPTRGSIAPEIFVPIAEDVGAIIPIGEWVLREACAAAALWPDDVSVAVNVSAIQFQLPNLAAVVADALETSGLAAARLELEVTESVMLRDRAGALDTLHRLKALGVRIVMDDFGTGYSSLSNLQAFPFDKIKIDRSFVSHVTDDESARSIIRAIVGLGRSLDLPVVAEGVETEAQRLMVLEEGCPQAQGFLFGRPAEFTLAGPRLRVVGG</sequence>
<feature type="transmembrane region" description="Helical" evidence="1">
    <location>
        <begin position="48"/>
        <end position="72"/>
    </location>
</feature>
<dbReference type="InterPro" id="IPR052155">
    <property type="entry name" value="Biofilm_reg_signaling"/>
</dbReference>
<dbReference type="Gene3D" id="3.20.20.450">
    <property type="entry name" value="EAL domain"/>
    <property type="match status" value="1"/>
</dbReference>
<dbReference type="PROSITE" id="PS50883">
    <property type="entry name" value="EAL"/>
    <property type="match status" value="1"/>
</dbReference>
<dbReference type="CDD" id="cd01948">
    <property type="entry name" value="EAL"/>
    <property type="match status" value="1"/>
</dbReference>
<evidence type="ECO:0000259" key="2">
    <source>
        <dbReference type="PROSITE" id="PS50883"/>
    </source>
</evidence>
<keyword evidence="1" id="KW-1133">Transmembrane helix</keyword>
<dbReference type="InterPro" id="IPR000160">
    <property type="entry name" value="GGDEF_dom"/>
</dbReference>
<organism evidence="5 6">
    <name type="scientific">Sphingopyxis terrae subsp. ummariensis</name>
    <dbReference type="NCBI Taxonomy" id="429001"/>
    <lineage>
        <taxon>Bacteria</taxon>
        <taxon>Pseudomonadati</taxon>
        <taxon>Pseudomonadota</taxon>
        <taxon>Alphaproteobacteria</taxon>
        <taxon>Sphingomonadales</taxon>
        <taxon>Sphingomonadaceae</taxon>
        <taxon>Sphingopyxis</taxon>
    </lineage>
</organism>
<dbReference type="Pfam" id="PF03707">
    <property type="entry name" value="MHYT"/>
    <property type="match status" value="2"/>
</dbReference>
<dbReference type="NCBIfam" id="TIGR00254">
    <property type="entry name" value="GGDEF"/>
    <property type="match status" value="1"/>
</dbReference>
<dbReference type="EMBL" id="FXWL01000002">
    <property type="protein sequence ID" value="SMQ76565.1"/>
    <property type="molecule type" value="Genomic_DNA"/>
</dbReference>
<dbReference type="SMART" id="SM00267">
    <property type="entry name" value="GGDEF"/>
    <property type="match status" value="1"/>
</dbReference>
<keyword evidence="1" id="KW-0472">Membrane</keyword>
<dbReference type="InterPro" id="IPR001633">
    <property type="entry name" value="EAL_dom"/>
</dbReference>
<dbReference type="GeneID" id="303001655"/>
<name>A0A1Y6FNQ3_9SPHN</name>
<dbReference type="Pfam" id="PF00990">
    <property type="entry name" value="GGDEF"/>
    <property type="match status" value="1"/>
</dbReference>
<evidence type="ECO:0000259" key="4">
    <source>
        <dbReference type="PROSITE" id="PS50924"/>
    </source>
</evidence>
<dbReference type="SMART" id="SM00052">
    <property type="entry name" value="EAL"/>
    <property type="match status" value="1"/>
</dbReference>
<feature type="transmembrane region" description="Helical" evidence="1">
    <location>
        <begin position="16"/>
        <end position="36"/>
    </location>
</feature>
<dbReference type="PANTHER" id="PTHR44757:SF2">
    <property type="entry name" value="BIOFILM ARCHITECTURE MAINTENANCE PROTEIN MBAA"/>
    <property type="match status" value="1"/>
</dbReference>
<feature type="transmembrane region" description="Helical" evidence="1">
    <location>
        <begin position="84"/>
        <end position="103"/>
    </location>
</feature>
<dbReference type="PROSITE" id="PS50924">
    <property type="entry name" value="MHYT"/>
    <property type="match status" value="1"/>
</dbReference>
<proteinExistence type="predicted"/>
<evidence type="ECO:0000313" key="6">
    <source>
        <dbReference type="Proteomes" id="UP000194469"/>
    </source>
</evidence>
<feature type="domain" description="EAL" evidence="2">
    <location>
        <begin position="524"/>
        <end position="774"/>
    </location>
</feature>